<name>A0A917E0H8_9BACL</name>
<feature type="transmembrane region" description="Helical" evidence="7">
    <location>
        <begin position="12"/>
        <end position="34"/>
    </location>
</feature>
<dbReference type="SUPFAM" id="SSF55874">
    <property type="entry name" value="ATPase domain of HSP90 chaperone/DNA topoisomerase II/histidine kinase"/>
    <property type="match status" value="1"/>
</dbReference>
<dbReference type="PANTHER" id="PTHR34220">
    <property type="entry name" value="SENSOR HISTIDINE KINASE YPDA"/>
    <property type="match status" value="1"/>
</dbReference>
<dbReference type="PANTHER" id="PTHR34220:SF7">
    <property type="entry name" value="SENSOR HISTIDINE KINASE YPDA"/>
    <property type="match status" value="1"/>
</dbReference>
<evidence type="ECO:0000256" key="5">
    <source>
        <dbReference type="ARBA" id="ARBA00022777"/>
    </source>
</evidence>
<dbReference type="Pfam" id="PF00672">
    <property type="entry name" value="HAMP"/>
    <property type="match status" value="1"/>
</dbReference>
<dbReference type="Gene3D" id="3.30.565.10">
    <property type="entry name" value="Histidine kinase-like ATPase, C-terminal domain"/>
    <property type="match status" value="1"/>
</dbReference>
<evidence type="ECO:0000313" key="9">
    <source>
        <dbReference type="EMBL" id="GGD85388.1"/>
    </source>
</evidence>
<feature type="domain" description="HAMP" evidence="8">
    <location>
        <begin position="316"/>
        <end position="368"/>
    </location>
</feature>
<keyword evidence="4" id="KW-0808">Transferase</keyword>
<dbReference type="Proteomes" id="UP000612456">
    <property type="component" value="Unassembled WGS sequence"/>
</dbReference>
<dbReference type="PROSITE" id="PS50885">
    <property type="entry name" value="HAMP"/>
    <property type="match status" value="1"/>
</dbReference>
<keyword evidence="6 7" id="KW-0472">Membrane</keyword>
<keyword evidence="5" id="KW-0418">Kinase</keyword>
<dbReference type="GO" id="GO:0005886">
    <property type="term" value="C:plasma membrane"/>
    <property type="evidence" value="ECO:0007669"/>
    <property type="project" value="UniProtKB-SubCell"/>
</dbReference>
<evidence type="ECO:0000259" key="8">
    <source>
        <dbReference type="PROSITE" id="PS50885"/>
    </source>
</evidence>
<dbReference type="RefSeq" id="WP_188996003.1">
    <property type="nucleotide sequence ID" value="NZ_BMHP01000003.1"/>
</dbReference>
<dbReference type="InterPro" id="IPR050640">
    <property type="entry name" value="Bact_2-comp_sensor_kinase"/>
</dbReference>
<evidence type="ECO:0000313" key="10">
    <source>
        <dbReference type="Proteomes" id="UP000612456"/>
    </source>
</evidence>
<keyword evidence="7" id="KW-0812">Transmembrane</keyword>
<evidence type="ECO:0000256" key="4">
    <source>
        <dbReference type="ARBA" id="ARBA00022679"/>
    </source>
</evidence>
<dbReference type="InterPro" id="IPR010559">
    <property type="entry name" value="Sig_transdc_His_kin_internal"/>
</dbReference>
<evidence type="ECO:0000256" key="7">
    <source>
        <dbReference type="SAM" id="Phobius"/>
    </source>
</evidence>
<dbReference type="AlphaFoldDB" id="A0A917E0H8"/>
<accession>A0A917E0H8</accession>
<dbReference type="Gene3D" id="6.10.340.10">
    <property type="match status" value="1"/>
</dbReference>
<dbReference type="SMART" id="SM00304">
    <property type="entry name" value="HAMP"/>
    <property type="match status" value="1"/>
</dbReference>
<dbReference type="Pfam" id="PF02518">
    <property type="entry name" value="HATPase_c"/>
    <property type="match status" value="1"/>
</dbReference>
<dbReference type="SUPFAM" id="SSF158472">
    <property type="entry name" value="HAMP domain-like"/>
    <property type="match status" value="1"/>
</dbReference>
<dbReference type="GO" id="GO:0000155">
    <property type="term" value="F:phosphorelay sensor kinase activity"/>
    <property type="evidence" value="ECO:0007669"/>
    <property type="project" value="InterPro"/>
</dbReference>
<organism evidence="9 10">
    <name type="scientific">Paenibacillus nasutitermitis</name>
    <dbReference type="NCBI Taxonomy" id="1652958"/>
    <lineage>
        <taxon>Bacteria</taxon>
        <taxon>Bacillati</taxon>
        <taxon>Bacillota</taxon>
        <taxon>Bacilli</taxon>
        <taxon>Bacillales</taxon>
        <taxon>Paenibacillaceae</taxon>
        <taxon>Paenibacillus</taxon>
    </lineage>
</organism>
<dbReference type="Pfam" id="PF06580">
    <property type="entry name" value="His_kinase"/>
    <property type="match status" value="1"/>
</dbReference>
<keyword evidence="3" id="KW-0597">Phosphoprotein</keyword>
<keyword evidence="7" id="KW-1133">Transmembrane helix</keyword>
<dbReference type="CDD" id="cd06225">
    <property type="entry name" value="HAMP"/>
    <property type="match status" value="1"/>
</dbReference>
<evidence type="ECO:0000256" key="2">
    <source>
        <dbReference type="ARBA" id="ARBA00022475"/>
    </source>
</evidence>
<dbReference type="InterPro" id="IPR003594">
    <property type="entry name" value="HATPase_dom"/>
</dbReference>
<evidence type="ECO:0000256" key="1">
    <source>
        <dbReference type="ARBA" id="ARBA00004651"/>
    </source>
</evidence>
<gene>
    <name evidence="9" type="ORF">GCM10010911_49780</name>
</gene>
<proteinExistence type="predicted"/>
<comment type="caution">
    <text evidence="9">The sequence shown here is derived from an EMBL/GenBank/DDBJ whole genome shotgun (WGS) entry which is preliminary data.</text>
</comment>
<dbReference type="EMBL" id="BMHP01000003">
    <property type="protein sequence ID" value="GGD85388.1"/>
    <property type="molecule type" value="Genomic_DNA"/>
</dbReference>
<keyword evidence="10" id="KW-1185">Reference proteome</keyword>
<evidence type="ECO:0000256" key="6">
    <source>
        <dbReference type="ARBA" id="ARBA00023136"/>
    </source>
</evidence>
<sequence>MKPFSLFRRMTIYPKLIIAFLIAIVPIVVVSLQMNQMGADTIREKLLASMNSHVLSGMKELEAEFDRIIRLHQQFVLDGDVSNLSTLSTIWSQYDVYVMQNRVQKKLWLTKNFNPYVKIARAHIPLIGKTLLPESEENVMPDADIAAFQDAQTKQTSPVVYWNNKLLINTLYPSPPSPGKPPLYIIQSEIDPSRLTGFLRQIEQNMSGTSALLVNGKQTWKASGRLEQPDDQLLAMIRQFVEQRKDNDLSGQGTLLFNHTKYNVTFAHSTLLNMELVIYSTERMVLGPLNEYQSWLRFLFGVSLVVVFGFSYWIFRQIHTPLGKMVRAFRKVEKGDLTIAIGHPNDDEFKFLYGQFNSMVRQLQHSVQEVYESRITTQQAELKQLQSQINPHFLYNTYFMVHRMAEAHDLDNVVKATKYLGEYFQYITRNAGKEATLAEEWNHTLAYLELQQMRFHNRIEARIIEEPSPSMDIRLPRLILQPLVENVFQHGLRSVKAGGIIGMAQLALPDGGILIRVEDNGQDLSREDLDNLIRRLRHKPAPEAERTGLMNVHRRLQLMRGGNEGLRLSRSPLGGLRIEIEWPGSTGQSGEER</sequence>
<reference evidence="9" key="2">
    <citation type="submission" date="2020-09" db="EMBL/GenBank/DDBJ databases">
        <authorList>
            <person name="Sun Q."/>
            <person name="Zhou Y."/>
        </authorList>
    </citation>
    <scope>NUCLEOTIDE SEQUENCE</scope>
    <source>
        <strain evidence="9">CGMCC 1.15178</strain>
    </source>
</reference>
<protein>
    <recommendedName>
        <fullName evidence="8">HAMP domain-containing protein</fullName>
    </recommendedName>
</protein>
<reference evidence="9" key="1">
    <citation type="journal article" date="2014" name="Int. J. Syst. Evol. Microbiol.">
        <title>Complete genome sequence of Corynebacterium casei LMG S-19264T (=DSM 44701T), isolated from a smear-ripened cheese.</title>
        <authorList>
            <consortium name="US DOE Joint Genome Institute (JGI-PGF)"/>
            <person name="Walter F."/>
            <person name="Albersmeier A."/>
            <person name="Kalinowski J."/>
            <person name="Ruckert C."/>
        </authorList>
    </citation>
    <scope>NUCLEOTIDE SEQUENCE</scope>
    <source>
        <strain evidence="9">CGMCC 1.15178</strain>
    </source>
</reference>
<keyword evidence="2" id="KW-1003">Cell membrane</keyword>
<dbReference type="InterPro" id="IPR003660">
    <property type="entry name" value="HAMP_dom"/>
</dbReference>
<evidence type="ECO:0000256" key="3">
    <source>
        <dbReference type="ARBA" id="ARBA00022553"/>
    </source>
</evidence>
<feature type="transmembrane region" description="Helical" evidence="7">
    <location>
        <begin position="295"/>
        <end position="315"/>
    </location>
</feature>
<dbReference type="InterPro" id="IPR036890">
    <property type="entry name" value="HATPase_C_sf"/>
</dbReference>
<comment type="subcellular location">
    <subcellularLocation>
        <location evidence="1">Cell membrane</location>
        <topology evidence="1">Multi-pass membrane protein</topology>
    </subcellularLocation>
</comment>